<organism evidence="2 3">
    <name type="scientific">Dendrobium chrysotoxum</name>
    <name type="common">Orchid</name>
    <dbReference type="NCBI Taxonomy" id="161865"/>
    <lineage>
        <taxon>Eukaryota</taxon>
        <taxon>Viridiplantae</taxon>
        <taxon>Streptophyta</taxon>
        <taxon>Embryophyta</taxon>
        <taxon>Tracheophyta</taxon>
        <taxon>Spermatophyta</taxon>
        <taxon>Magnoliopsida</taxon>
        <taxon>Liliopsida</taxon>
        <taxon>Asparagales</taxon>
        <taxon>Orchidaceae</taxon>
        <taxon>Epidendroideae</taxon>
        <taxon>Malaxideae</taxon>
        <taxon>Dendrobiinae</taxon>
        <taxon>Dendrobium</taxon>
    </lineage>
</organism>
<protein>
    <submittedName>
        <fullName evidence="2">Uncharacterized protein</fullName>
    </submittedName>
</protein>
<dbReference type="EMBL" id="JAGFBR010000013">
    <property type="protein sequence ID" value="KAH0457255.1"/>
    <property type="molecule type" value="Genomic_DNA"/>
</dbReference>
<proteinExistence type="predicted"/>
<reference evidence="2 3" key="1">
    <citation type="journal article" date="2021" name="Hortic Res">
        <title>Chromosome-scale assembly of the Dendrobium chrysotoxum genome enhances the understanding of orchid evolution.</title>
        <authorList>
            <person name="Zhang Y."/>
            <person name="Zhang G.Q."/>
            <person name="Zhang D."/>
            <person name="Liu X.D."/>
            <person name="Xu X.Y."/>
            <person name="Sun W.H."/>
            <person name="Yu X."/>
            <person name="Zhu X."/>
            <person name="Wang Z.W."/>
            <person name="Zhao X."/>
            <person name="Zhong W.Y."/>
            <person name="Chen H."/>
            <person name="Yin W.L."/>
            <person name="Huang T."/>
            <person name="Niu S.C."/>
            <person name="Liu Z.J."/>
        </authorList>
    </citation>
    <scope>NUCLEOTIDE SEQUENCE [LARGE SCALE GENOMIC DNA]</scope>
    <source>
        <strain evidence="2">Lindl</strain>
    </source>
</reference>
<feature type="transmembrane region" description="Helical" evidence="1">
    <location>
        <begin position="91"/>
        <end position="113"/>
    </location>
</feature>
<name>A0AAV7GM47_DENCH</name>
<comment type="caution">
    <text evidence="2">The sequence shown here is derived from an EMBL/GenBank/DDBJ whole genome shotgun (WGS) entry which is preliminary data.</text>
</comment>
<evidence type="ECO:0000313" key="2">
    <source>
        <dbReference type="EMBL" id="KAH0457255.1"/>
    </source>
</evidence>
<dbReference type="Proteomes" id="UP000775213">
    <property type="component" value="Unassembled WGS sequence"/>
</dbReference>
<keyword evidence="3" id="KW-1185">Reference proteome</keyword>
<evidence type="ECO:0000256" key="1">
    <source>
        <dbReference type="SAM" id="Phobius"/>
    </source>
</evidence>
<sequence>MPTEAWRLGSLAGADPRLGDRLSVLACWLASRSIRAYTELESVREMNSSSLFLNELELEHLWKKLDKLRTELEHDFDKRARTRTRRSSARFASFTEVSLHLTCITFLLIASLLGCCHLSQRLLDQELQAQNELPASCPEFKLS</sequence>
<dbReference type="AlphaFoldDB" id="A0AAV7GM47"/>
<accession>A0AAV7GM47</accession>
<evidence type="ECO:0000313" key="3">
    <source>
        <dbReference type="Proteomes" id="UP000775213"/>
    </source>
</evidence>
<keyword evidence="1" id="KW-0472">Membrane</keyword>
<keyword evidence="1" id="KW-0812">Transmembrane</keyword>
<gene>
    <name evidence="2" type="ORF">IEQ34_015162</name>
</gene>
<keyword evidence="1" id="KW-1133">Transmembrane helix</keyword>